<protein>
    <submittedName>
        <fullName evidence="1">Uncharacterized protein</fullName>
    </submittedName>
</protein>
<dbReference type="Proteomes" id="UP000499080">
    <property type="component" value="Unassembled WGS sequence"/>
</dbReference>
<evidence type="ECO:0000313" key="1">
    <source>
        <dbReference type="EMBL" id="GBN29308.1"/>
    </source>
</evidence>
<gene>
    <name evidence="1" type="ORF">AVEN_216053_1</name>
</gene>
<dbReference type="AlphaFoldDB" id="A0A4Y2MQ63"/>
<keyword evidence="2" id="KW-1185">Reference proteome</keyword>
<name>A0A4Y2MQ63_ARAVE</name>
<accession>A0A4Y2MQ63</accession>
<comment type="caution">
    <text evidence="1">The sequence shown here is derived from an EMBL/GenBank/DDBJ whole genome shotgun (WGS) entry which is preliminary data.</text>
</comment>
<proteinExistence type="predicted"/>
<reference evidence="1 2" key="1">
    <citation type="journal article" date="2019" name="Sci. Rep.">
        <title>Orb-weaving spider Araneus ventricosus genome elucidates the spidroin gene catalogue.</title>
        <authorList>
            <person name="Kono N."/>
            <person name="Nakamura H."/>
            <person name="Ohtoshi R."/>
            <person name="Moran D.A.P."/>
            <person name="Shinohara A."/>
            <person name="Yoshida Y."/>
            <person name="Fujiwara M."/>
            <person name="Mori M."/>
            <person name="Tomita M."/>
            <person name="Arakawa K."/>
        </authorList>
    </citation>
    <scope>NUCLEOTIDE SEQUENCE [LARGE SCALE GENOMIC DNA]</scope>
</reference>
<dbReference type="EMBL" id="BGPR01007761">
    <property type="protein sequence ID" value="GBN29308.1"/>
    <property type="molecule type" value="Genomic_DNA"/>
</dbReference>
<organism evidence="1 2">
    <name type="scientific">Araneus ventricosus</name>
    <name type="common">Orbweaver spider</name>
    <name type="synonym">Epeira ventricosa</name>
    <dbReference type="NCBI Taxonomy" id="182803"/>
    <lineage>
        <taxon>Eukaryota</taxon>
        <taxon>Metazoa</taxon>
        <taxon>Ecdysozoa</taxon>
        <taxon>Arthropoda</taxon>
        <taxon>Chelicerata</taxon>
        <taxon>Arachnida</taxon>
        <taxon>Araneae</taxon>
        <taxon>Araneomorphae</taxon>
        <taxon>Entelegynae</taxon>
        <taxon>Araneoidea</taxon>
        <taxon>Araneidae</taxon>
        <taxon>Araneus</taxon>
    </lineage>
</organism>
<sequence>MSLEDDFFLQLIPNGIISNSIKHNGTQKNPPARAIIGRAQQHKATLPAASPRQAAAARSSKVLKGKLSLRLVQATFEYSAFSVHIERVNRGKDSYPFTTNTETRCKGSFPSLL</sequence>
<evidence type="ECO:0000313" key="2">
    <source>
        <dbReference type="Proteomes" id="UP000499080"/>
    </source>
</evidence>